<evidence type="ECO:0000256" key="1">
    <source>
        <dbReference type="SAM" id="MobiDB-lite"/>
    </source>
</evidence>
<dbReference type="HOGENOM" id="CLU_093552_2_0_1"/>
<dbReference type="KEGG" id="mrr:Moror_12318"/>
<accession>V2XTN8</accession>
<dbReference type="EMBL" id="AWSO01000058">
    <property type="protein sequence ID" value="ESK95910.1"/>
    <property type="molecule type" value="Genomic_DNA"/>
</dbReference>
<protein>
    <submittedName>
        <fullName evidence="2">Uncharacterized protein</fullName>
    </submittedName>
</protein>
<sequence>MSLMPTPIDRAQKSTTTETENKSSVANKTEVIDLTELSSDSSDDEDAEDEEESDSDDDIVLDERSREQLRAALNTVSEERLRAILMALCEQIPSVELAMTKEFVVSVSRKRKTTDDGDDDEPEELAPRYELCRNCREEYDFTTEREGVCSFHPGVLNCDYDNFVDWDEDCHGPMDTEENRKEFPENFKWSCCNEDGVSQGCVQTAHEPIVPRKKRKTRE</sequence>
<evidence type="ECO:0000313" key="2">
    <source>
        <dbReference type="EMBL" id="ESK95910.1"/>
    </source>
</evidence>
<keyword evidence="3" id="KW-1185">Reference proteome</keyword>
<feature type="region of interest" description="Disordered" evidence="1">
    <location>
        <begin position="1"/>
        <end position="63"/>
    </location>
</feature>
<dbReference type="AlphaFoldDB" id="V2XTN8"/>
<comment type="caution">
    <text evidence="2">The sequence shown here is derived from an EMBL/GenBank/DDBJ whole genome shotgun (WGS) entry which is preliminary data.</text>
</comment>
<feature type="compositionally biased region" description="Acidic residues" evidence="1">
    <location>
        <begin position="41"/>
        <end position="60"/>
    </location>
</feature>
<dbReference type="OrthoDB" id="5422613at2759"/>
<proteinExistence type="predicted"/>
<name>V2XTN8_MONRO</name>
<organism evidence="2 3">
    <name type="scientific">Moniliophthora roreri (strain MCA 2997)</name>
    <name type="common">Cocoa frosty pod rot fungus</name>
    <name type="synonym">Crinipellis roreri</name>
    <dbReference type="NCBI Taxonomy" id="1381753"/>
    <lineage>
        <taxon>Eukaryota</taxon>
        <taxon>Fungi</taxon>
        <taxon>Dikarya</taxon>
        <taxon>Basidiomycota</taxon>
        <taxon>Agaricomycotina</taxon>
        <taxon>Agaricomycetes</taxon>
        <taxon>Agaricomycetidae</taxon>
        <taxon>Agaricales</taxon>
        <taxon>Marasmiineae</taxon>
        <taxon>Marasmiaceae</taxon>
        <taxon>Moniliophthora</taxon>
    </lineage>
</organism>
<gene>
    <name evidence="2" type="ORF">Moror_12318</name>
</gene>
<dbReference type="PANTHER" id="PTHR38167:SF1">
    <property type="entry name" value="C2H2-TYPE DOMAIN-CONTAINING PROTEIN"/>
    <property type="match status" value="1"/>
</dbReference>
<dbReference type="Proteomes" id="UP000017559">
    <property type="component" value="Unassembled WGS sequence"/>
</dbReference>
<reference evidence="2 3" key="1">
    <citation type="journal article" date="2014" name="BMC Genomics">
        <title>Genome and secretome analysis of the hemibiotrophic fungal pathogen, Moniliophthora roreri, which causes frosty pod rot disease of cacao: mechanisms of the biotrophic and necrotrophic phases.</title>
        <authorList>
            <person name="Meinhardt L.W."/>
            <person name="Costa G.G.L."/>
            <person name="Thomazella D.P.T."/>
            <person name="Teixeira P.J.P.L."/>
            <person name="Carazzolle M.F."/>
            <person name="Schuster S.C."/>
            <person name="Carlson J.E."/>
            <person name="Guiltinan M.J."/>
            <person name="Mieczkowski P."/>
            <person name="Farmer A."/>
            <person name="Ramaraj T."/>
            <person name="Crozier J."/>
            <person name="Davis R.E."/>
            <person name="Shao J."/>
            <person name="Melnick R.L."/>
            <person name="Pereira G.A.G."/>
            <person name="Bailey B.A."/>
        </authorList>
    </citation>
    <scope>NUCLEOTIDE SEQUENCE [LARGE SCALE GENOMIC DNA]</scope>
    <source>
        <strain evidence="2 3">MCA 2997</strain>
    </source>
</reference>
<dbReference type="STRING" id="1381753.V2XTN8"/>
<dbReference type="PANTHER" id="PTHR38167">
    <property type="entry name" value="C2H2-TYPE DOMAIN-CONTAINING PROTEIN"/>
    <property type="match status" value="1"/>
</dbReference>
<evidence type="ECO:0000313" key="3">
    <source>
        <dbReference type="Proteomes" id="UP000017559"/>
    </source>
</evidence>